<geneLocation type="plasmid" evidence="1">
    <name>pEC_Bactec</name>
</geneLocation>
<accession>D9Z526</accession>
<protein>
    <submittedName>
        <fullName evidence="1">TraV</fullName>
    </submittedName>
</protein>
<reference evidence="1" key="1">
    <citation type="journal article" date="2010" name="PLoS ONE">
        <title>Complete nucleotide sequence of CTX-M-15-plasmids from clinical Escherichia coli isolates: insertional events of transposons and insertion sequences.</title>
        <authorList>
            <person name="Smet A."/>
            <person name="Van Nieuwerburgh F."/>
            <person name="Vandekerckhove T.T."/>
            <person name="Martel A."/>
            <person name="Deforce D."/>
            <person name="Butaye P."/>
            <person name="Haesebrouck F."/>
        </authorList>
    </citation>
    <scope>NUCLEOTIDE SEQUENCE</scope>
    <source>
        <strain evidence="1">Bactec</strain>
        <plasmid evidence="1">pEC_Bactec</plasmid>
    </source>
</reference>
<organism evidence="1">
    <name type="scientific">Escherichia coli</name>
    <dbReference type="NCBI Taxonomy" id="562"/>
    <lineage>
        <taxon>Bacteria</taxon>
        <taxon>Pseudomonadati</taxon>
        <taxon>Pseudomonadota</taxon>
        <taxon>Gammaproteobacteria</taxon>
        <taxon>Enterobacterales</taxon>
        <taxon>Enterobacteriaceae</taxon>
        <taxon>Escherichia</taxon>
    </lineage>
</organism>
<evidence type="ECO:0000313" key="1">
    <source>
        <dbReference type="EMBL" id="ADL13976.1"/>
    </source>
</evidence>
<dbReference type="EMBL" id="GU371927">
    <property type="protein sequence ID" value="ADL13976.1"/>
    <property type="molecule type" value="Genomic_DNA"/>
</dbReference>
<dbReference type="AlphaFoldDB" id="D9Z526"/>
<proteinExistence type="predicted"/>
<sequence length="208" mass="23861">MQSLMCTIHITPRCRRPARGQVFLKKLEVKGDSFSFTLPSRVFRLHPAPNHRVIYASDARTQGKVTGMRLLLPSSTDELITTAIWQVSVPDEAPFDVQHVIQWILPSPLASLMSDDTWLWPSVPGTPALSAGDWPVMDTDPSTLRRVRRRSFSIIDNRNRKGYITRRYQCFPLAPLPEDRKYDSLPDLVLHPEQETIKCKEKHYSQPL</sequence>
<keyword evidence="1" id="KW-0614">Plasmid</keyword>
<gene>
    <name evidence="1" type="primary">traV</name>
</gene>
<name>D9Z526_ECOLX</name>